<sequence>MRGKHDAVACGNQADGVINHRRRRIGGRRDRGHHAPRRIFNQRQAVIAGQHLRR</sequence>
<organism evidence="2 3">
    <name type="scientific">Salmonella enterica subsp. enterica serovar Bovismorbificans</name>
    <dbReference type="NCBI Taxonomy" id="58097"/>
    <lineage>
        <taxon>Bacteria</taxon>
        <taxon>Pseudomonadati</taxon>
        <taxon>Pseudomonadota</taxon>
        <taxon>Gammaproteobacteria</taxon>
        <taxon>Enterobacterales</taxon>
        <taxon>Enterobacteriaceae</taxon>
        <taxon>Salmonella</taxon>
    </lineage>
</organism>
<gene>
    <name evidence="2" type="ORF">ERS008198_03370</name>
</gene>
<evidence type="ECO:0000313" key="3">
    <source>
        <dbReference type="Proteomes" id="UP000041314"/>
    </source>
</evidence>
<dbReference type="Proteomes" id="UP000041314">
    <property type="component" value="Unassembled WGS sequence"/>
</dbReference>
<reference evidence="2 3" key="1">
    <citation type="submission" date="2015-03" db="EMBL/GenBank/DDBJ databases">
        <authorList>
            <consortium name="Pathogen Informatics"/>
        </authorList>
    </citation>
    <scope>NUCLEOTIDE SEQUENCE [LARGE SCALE GENOMIC DNA]</scope>
    <source>
        <strain evidence="2 3">A1104</strain>
    </source>
</reference>
<proteinExistence type="predicted"/>
<evidence type="ECO:0000256" key="1">
    <source>
        <dbReference type="SAM" id="MobiDB-lite"/>
    </source>
</evidence>
<evidence type="ECO:0000313" key="2">
    <source>
        <dbReference type="EMBL" id="CNU70226.1"/>
    </source>
</evidence>
<dbReference type="EMBL" id="CQPA01000031">
    <property type="protein sequence ID" value="CNU70226.1"/>
    <property type="molecule type" value="Genomic_DNA"/>
</dbReference>
<feature type="region of interest" description="Disordered" evidence="1">
    <location>
        <begin position="1"/>
        <end position="35"/>
    </location>
</feature>
<protein>
    <submittedName>
        <fullName evidence="2">Uncharacterized protein</fullName>
    </submittedName>
</protein>
<dbReference type="AlphaFoldDB" id="A0A655DJ64"/>
<feature type="compositionally biased region" description="Basic residues" evidence="1">
    <location>
        <begin position="19"/>
        <end position="35"/>
    </location>
</feature>
<name>A0A655DJ64_SALET</name>
<accession>A0A655DJ64</accession>